<dbReference type="InterPro" id="IPR006162">
    <property type="entry name" value="Ppantetheine_attach_site"/>
</dbReference>
<dbReference type="RefSeq" id="WP_014034937.1">
    <property type="nucleotide sequence ID" value="NC_015946.1"/>
</dbReference>
<dbReference type="InterPro" id="IPR009081">
    <property type="entry name" value="PP-bd_ACP"/>
</dbReference>
<protein>
    <submittedName>
        <fullName evidence="4">Acyl carrier protein</fullName>
    </submittedName>
</protein>
<dbReference type="KEGG" id="mpf:MPUT_0187"/>
<keyword evidence="1" id="KW-0596">Phosphopantetheine</keyword>
<dbReference type="AlphaFoldDB" id="A0A7U3ZS80"/>
<dbReference type="Gene3D" id="1.10.1200.10">
    <property type="entry name" value="ACP-like"/>
    <property type="match status" value="1"/>
</dbReference>
<dbReference type="InterPro" id="IPR036736">
    <property type="entry name" value="ACP-like_sf"/>
</dbReference>
<proteinExistence type="predicted"/>
<dbReference type="PROSITE" id="PS00012">
    <property type="entry name" value="PHOSPHOPANTETHEINE"/>
    <property type="match status" value="1"/>
</dbReference>
<organism evidence="4 5">
    <name type="scientific">Mycoplasma putrefaciens (strain ATCC 15718 / NCTC 10155 / C30 KS-1 / KS-1)</name>
    <dbReference type="NCBI Taxonomy" id="743965"/>
    <lineage>
        <taxon>Bacteria</taxon>
        <taxon>Bacillati</taxon>
        <taxon>Mycoplasmatota</taxon>
        <taxon>Mollicutes</taxon>
        <taxon>Mycoplasmataceae</taxon>
        <taxon>Mycoplasma</taxon>
    </lineage>
</organism>
<evidence type="ECO:0000313" key="4">
    <source>
        <dbReference type="EMBL" id="AEM68581.1"/>
    </source>
</evidence>
<gene>
    <name evidence="4" type="ordered locus">MPUT_0187</name>
</gene>
<evidence type="ECO:0000313" key="5">
    <source>
        <dbReference type="Proteomes" id="UP000008907"/>
    </source>
</evidence>
<dbReference type="Pfam" id="PF00550">
    <property type="entry name" value="PP-binding"/>
    <property type="match status" value="1"/>
</dbReference>
<keyword evidence="2" id="KW-0597">Phosphoprotein</keyword>
<evidence type="ECO:0000256" key="2">
    <source>
        <dbReference type="ARBA" id="ARBA00022553"/>
    </source>
</evidence>
<accession>A0A7U3ZS80</accession>
<feature type="domain" description="Carrier" evidence="3">
    <location>
        <begin position="1"/>
        <end position="73"/>
    </location>
</feature>
<dbReference type="PROSITE" id="PS50075">
    <property type="entry name" value="CARRIER"/>
    <property type="match status" value="1"/>
</dbReference>
<name>A0A7U3ZS80_MYCPK</name>
<dbReference type="EMBL" id="CP003021">
    <property type="protein sequence ID" value="AEM68581.1"/>
    <property type="molecule type" value="Genomic_DNA"/>
</dbReference>
<dbReference type="SUPFAM" id="SSF47336">
    <property type="entry name" value="ACP-like"/>
    <property type="match status" value="1"/>
</dbReference>
<sequence>MNIYEEIVRKLKSRGAKGAITQNSEFKKMGLDSLDLMDLIVELEDTLDIRIDDEQLLSLKTISDLLQVIQELKK</sequence>
<evidence type="ECO:0000256" key="1">
    <source>
        <dbReference type="ARBA" id="ARBA00022450"/>
    </source>
</evidence>
<evidence type="ECO:0000259" key="3">
    <source>
        <dbReference type="PROSITE" id="PS50075"/>
    </source>
</evidence>
<dbReference type="Proteomes" id="UP000008907">
    <property type="component" value="Chromosome"/>
</dbReference>
<reference evidence="4 5" key="1">
    <citation type="journal article" date="2011" name="J. Bacteriol.">
        <title>Genome Sequence of Mycoplasma putrefaciens Type Strain KS1.</title>
        <authorList>
            <person name="Calcutt M.J."/>
            <person name="Foecking M.F."/>
        </authorList>
    </citation>
    <scope>NUCLEOTIDE SEQUENCE [LARGE SCALE GENOMIC DNA]</scope>
    <source>
        <strain evidence="5">ATCC 15718 / NCTC 10155 / C30 KS-1 / KS-1</strain>
    </source>
</reference>